<accession>A0A915PN84</accession>
<keyword evidence="2" id="KW-0963">Cytoplasm</keyword>
<dbReference type="GO" id="GO:0005829">
    <property type="term" value="C:cytosol"/>
    <property type="evidence" value="ECO:0007669"/>
    <property type="project" value="TreeGrafter"/>
</dbReference>
<dbReference type="InterPro" id="IPR006073">
    <property type="entry name" value="GTP-bd"/>
</dbReference>
<dbReference type="Gene3D" id="2.30.30.770">
    <property type="match status" value="1"/>
</dbReference>
<reference evidence="10" key="1">
    <citation type="submission" date="2022-11" db="UniProtKB">
        <authorList>
            <consortium name="WormBaseParasite"/>
        </authorList>
    </citation>
    <scope>IDENTIFICATION</scope>
</reference>
<evidence type="ECO:0000313" key="10">
    <source>
        <dbReference type="WBParaSite" id="sdigi.contig165.g5522.t1"/>
    </source>
</evidence>
<dbReference type="SUPFAM" id="SSF52540">
    <property type="entry name" value="P-loop containing nucleoside triphosphate hydrolases"/>
    <property type="match status" value="1"/>
</dbReference>
<dbReference type="InterPro" id="IPR027417">
    <property type="entry name" value="P-loop_NTPase"/>
</dbReference>
<feature type="region of interest" description="Disordered" evidence="7">
    <location>
        <begin position="294"/>
        <end position="322"/>
    </location>
</feature>
<evidence type="ECO:0000256" key="2">
    <source>
        <dbReference type="ARBA" id="ARBA00022490"/>
    </source>
</evidence>
<evidence type="ECO:0000259" key="8">
    <source>
        <dbReference type="PROSITE" id="PS51721"/>
    </source>
</evidence>
<dbReference type="SMART" id="SM00739">
    <property type="entry name" value="KOW"/>
    <property type="match status" value="1"/>
</dbReference>
<dbReference type="CDD" id="cd06090">
    <property type="entry name" value="KOW_RPL27"/>
    <property type="match status" value="1"/>
</dbReference>
<organism evidence="9 10">
    <name type="scientific">Setaria digitata</name>
    <dbReference type="NCBI Taxonomy" id="48799"/>
    <lineage>
        <taxon>Eukaryota</taxon>
        <taxon>Metazoa</taxon>
        <taxon>Ecdysozoa</taxon>
        <taxon>Nematoda</taxon>
        <taxon>Chromadorea</taxon>
        <taxon>Rhabditida</taxon>
        <taxon>Spirurina</taxon>
        <taxon>Spiruromorpha</taxon>
        <taxon>Filarioidea</taxon>
        <taxon>Setariidae</taxon>
        <taxon>Setaria</taxon>
    </lineage>
</organism>
<dbReference type="AlphaFoldDB" id="A0A915PN84"/>
<evidence type="ECO:0000256" key="1">
    <source>
        <dbReference type="ARBA" id="ARBA00004496"/>
    </source>
</evidence>
<evidence type="ECO:0000256" key="3">
    <source>
        <dbReference type="ARBA" id="ARBA00022741"/>
    </source>
</evidence>
<dbReference type="GO" id="GO:0005525">
    <property type="term" value="F:GTP binding"/>
    <property type="evidence" value="ECO:0007669"/>
    <property type="project" value="UniProtKB-KW"/>
</dbReference>
<name>A0A915PN84_9BILA</name>
<feature type="domain" description="CP-type G" evidence="8">
    <location>
        <begin position="195"/>
        <end position="435"/>
    </location>
</feature>
<keyword evidence="9" id="KW-1185">Reference proteome</keyword>
<dbReference type="Pfam" id="PF01926">
    <property type="entry name" value="MMR_HSR1"/>
    <property type="match status" value="1"/>
</dbReference>
<dbReference type="PANTHER" id="PTHR45709">
    <property type="entry name" value="LARGE SUBUNIT GTPASE 1 HOMOLOG-RELATED"/>
    <property type="match status" value="1"/>
</dbReference>
<dbReference type="InterPro" id="IPR005824">
    <property type="entry name" value="KOW"/>
</dbReference>
<dbReference type="InterPro" id="IPR043358">
    <property type="entry name" value="GNL1-like"/>
</dbReference>
<evidence type="ECO:0000256" key="7">
    <source>
        <dbReference type="SAM" id="MobiDB-lite"/>
    </source>
</evidence>
<comment type="subcellular location">
    <subcellularLocation>
        <location evidence="1">Cytoplasm</location>
    </subcellularLocation>
</comment>
<dbReference type="Gene3D" id="3.40.50.300">
    <property type="entry name" value="P-loop containing nucleotide triphosphate hydrolases"/>
    <property type="match status" value="1"/>
</dbReference>
<dbReference type="GO" id="GO:0000054">
    <property type="term" value="P:ribosomal subunit export from nucleus"/>
    <property type="evidence" value="ECO:0007669"/>
    <property type="project" value="TreeGrafter"/>
</dbReference>
<evidence type="ECO:0000256" key="5">
    <source>
        <dbReference type="ARBA" id="ARBA00023134"/>
    </source>
</evidence>
<dbReference type="Gene3D" id="1.10.1580.10">
    <property type="match status" value="1"/>
</dbReference>
<evidence type="ECO:0000313" key="9">
    <source>
        <dbReference type="Proteomes" id="UP000887581"/>
    </source>
</evidence>
<dbReference type="Proteomes" id="UP000887581">
    <property type="component" value="Unplaced"/>
</dbReference>
<protein>
    <recommendedName>
        <fullName evidence="6">Large subunit GTPase 1 homolog</fullName>
    </recommendedName>
</protein>
<dbReference type="InterPro" id="IPR038655">
    <property type="entry name" value="Ribosomal_eL27_sf"/>
</dbReference>
<dbReference type="Pfam" id="PF00467">
    <property type="entry name" value="KOW"/>
    <property type="match status" value="1"/>
</dbReference>
<keyword evidence="5" id="KW-0342">GTP-binding</keyword>
<dbReference type="GO" id="GO:0003924">
    <property type="term" value="F:GTPase activity"/>
    <property type="evidence" value="ECO:0007669"/>
    <property type="project" value="InterPro"/>
</dbReference>
<feature type="compositionally biased region" description="Basic and acidic residues" evidence="7">
    <location>
        <begin position="294"/>
        <end position="313"/>
    </location>
</feature>
<dbReference type="WBParaSite" id="sdigi.contig165.g5522.t1">
    <property type="protein sequence ID" value="sdigi.contig165.g5522.t1"/>
    <property type="gene ID" value="sdigi.contig165.g5522"/>
</dbReference>
<keyword evidence="3" id="KW-0547">Nucleotide-binding</keyword>
<dbReference type="PANTHER" id="PTHR45709:SF2">
    <property type="entry name" value="LARGE SUBUNIT GTPASE 1 HOMOLOG"/>
    <property type="match status" value="1"/>
</dbReference>
<evidence type="ECO:0000256" key="4">
    <source>
        <dbReference type="ARBA" id="ARBA00022801"/>
    </source>
</evidence>
<dbReference type="InterPro" id="IPR008991">
    <property type="entry name" value="Translation_prot_SH3-like_sf"/>
</dbReference>
<proteinExistence type="predicted"/>
<dbReference type="InterPro" id="IPR023179">
    <property type="entry name" value="GTP-bd_ortho_bundle_sf"/>
</dbReference>
<evidence type="ECO:0000256" key="6">
    <source>
        <dbReference type="ARBA" id="ARBA00040145"/>
    </source>
</evidence>
<sequence>MTKRRATNKKPSGFNRSLGNCLMNEREKSRRQYRKRQQGYDAENIAEINKNVTQNIDSVTDETGLEEFLAKAELAGTNFATEQGEFRLLSLEDTKTVVNTVNSAQSVDELYKKYGSRLRIPRRPPKHTWETGEDLTQLEKEYFLEWRKGLADLQEAYFIDKFKITAGYYCLSAILICSEGDGVLLTPFERNLELWRQLWRVIERSDIVVQILDARNPLLFRNSDLELYVKECDVAKQNIYLINKVDLLSDEQVELWRNWFLENNLDAVFWSALESGITYTNEKMEKQMIEYNRNESCTKSDETESVVENKEQDSGESSSSANGNAECVVLQCNSETGLSQDVDVTKEKIPILHYATELITFFKSRCHIQAGDMGRRPVVVGMVGYPNVGKSSTINKLLNQKKVSVSATPGKTRHLQTLAVDDELTLCDCPGLVMPSFALSRSEMILNGILSIDHMREYILPIKLLLTRVPQRYFEKIYSIMLTDVADADVGEKTQLSAHDLLTAVAFIRGFMSSSGVADCSRAARLILKDVVNGKVKWVAAPPNIDQKEFDKLTYSIFDEKEKPKPNRGIMLQLEKRHLLQDMKSSDKLLDEQFFLGSRSEVHVTCLRENGMAIHGNCCSQFVKNSGGIRLCTVGCVVWLNAIGSPKMGKIMKPGKVVLVLGGRFAGRKAIIVKAYDEGSSDRAYSHALIAGIDKYPLAVENGIRNLISIVALTETNIKVSASEVEAVDDPRSQP</sequence>
<dbReference type="SUPFAM" id="SSF50104">
    <property type="entry name" value="Translation proteins SH3-like domain"/>
    <property type="match status" value="1"/>
</dbReference>
<dbReference type="InterPro" id="IPR041991">
    <property type="entry name" value="Ribosomal_eL27_KOW"/>
</dbReference>
<keyword evidence="4" id="KW-0378">Hydrolase</keyword>
<dbReference type="CDD" id="cd01857">
    <property type="entry name" value="HSR1_MMR1"/>
    <property type="match status" value="1"/>
</dbReference>
<dbReference type="InterPro" id="IPR030378">
    <property type="entry name" value="G_CP_dom"/>
</dbReference>
<dbReference type="PROSITE" id="PS51721">
    <property type="entry name" value="G_CP"/>
    <property type="match status" value="1"/>
</dbReference>